<reference evidence="9 10" key="1">
    <citation type="journal article" date="2018" name="Proc. Natl. Acad. Sci. U.S.A.">
        <title>Draft genome sequence of Camellia sinensis var. sinensis provides insights into the evolution of the tea genome and tea quality.</title>
        <authorList>
            <person name="Wei C."/>
            <person name="Yang H."/>
            <person name="Wang S."/>
            <person name="Zhao J."/>
            <person name="Liu C."/>
            <person name="Gao L."/>
            <person name="Xia E."/>
            <person name="Lu Y."/>
            <person name="Tai Y."/>
            <person name="She G."/>
            <person name="Sun J."/>
            <person name="Cao H."/>
            <person name="Tong W."/>
            <person name="Gao Q."/>
            <person name="Li Y."/>
            <person name="Deng W."/>
            <person name="Jiang X."/>
            <person name="Wang W."/>
            <person name="Chen Q."/>
            <person name="Zhang S."/>
            <person name="Li H."/>
            <person name="Wu J."/>
            <person name="Wang P."/>
            <person name="Li P."/>
            <person name="Shi C."/>
            <person name="Zheng F."/>
            <person name="Jian J."/>
            <person name="Huang B."/>
            <person name="Shan D."/>
            <person name="Shi M."/>
            <person name="Fang C."/>
            <person name="Yue Y."/>
            <person name="Li F."/>
            <person name="Li D."/>
            <person name="Wei S."/>
            <person name="Han B."/>
            <person name="Jiang C."/>
            <person name="Yin Y."/>
            <person name="Xia T."/>
            <person name="Zhang Z."/>
            <person name="Bennetzen J.L."/>
            <person name="Zhao S."/>
            <person name="Wan X."/>
        </authorList>
    </citation>
    <scope>NUCLEOTIDE SEQUENCE [LARGE SCALE GENOMIC DNA]</scope>
    <source>
        <strain evidence="10">cv. Shuchazao</strain>
        <tissue evidence="9">Leaf</tissue>
    </source>
</reference>
<evidence type="ECO:0000256" key="3">
    <source>
        <dbReference type="ARBA" id="ARBA00022798"/>
    </source>
</evidence>
<dbReference type="Gene3D" id="3.20.20.190">
    <property type="entry name" value="Phosphatidylinositol (PI) phosphodiesterase"/>
    <property type="match status" value="2"/>
</dbReference>
<keyword evidence="5" id="KW-0325">Glycoprotein</keyword>
<keyword evidence="10" id="KW-1185">Reference proteome</keyword>
<dbReference type="GO" id="GO:0008889">
    <property type="term" value="F:glycerophosphodiester phosphodiesterase activity"/>
    <property type="evidence" value="ECO:0007669"/>
    <property type="project" value="UniProtKB-EC"/>
</dbReference>
<name>A0A4S4DNK5_CAMSN</name>
<protein>
    <recommendedName>
        <fullName evidence="1">glycerophosphodiester phosphodiesterase</fullName>
        <ecNumber evidence="1">3.1.4.46</ecNumber>
    </recommendedName>
</protein>
<dbReference type="Pfam" id="PF03009">
    <property type="entry name" value="GDPD"/>
    <property type="match status" value="1"/>
</dbReference>
<evidence type="ECO:0000256" key="2">
    <source>
        <dbReference type="ARBA" id="ARBA00022729"/>
    </source>
</evidence>
<dbReference type="AlphaFoldDB" id="A0A4S4DNK5"/>
<dbReference type="CDD" id="cd08603">
    <property type="entry name" value="GDPD_SHV3_repeat_1"/>
    <property type="match status" value="1"/>
</dbReference>
<evidence type="ECO:0000259" key="8">
    <source>
        <dbReference type="PROSITE" id="PS51704"/>
    </source>
</evidence>
<keyword evidence="4" id="KW-0378">Hydrolase</keyword>
<dbReference type="EMBL" id="SDRB02010739">
    <property type="protein sequence ID" value="THG04608.1"/>
    <property type="molecule type" value="Genomic_DNA"/>
</dbReference>
<dbReference type="PROSITE" id="PS51704">
    <property type="entry name" value="GP_PDE"/>
    <property type="match status" value="2"/>
</dbReference>
<accession>A0A4S4DNK5</accession>
<keyword evidence="3" id="KW-0319">Glycerol metabolism</keyword>
<dbReference type="FunFam" id="3.20.20.190:FF:000013">
    <property type="entry name" value="Glycerophosphodiester phosphodiesterase GDPDL3"/>
    <property type="match status" value="1"/>
</dbReference>
<evidence type="ECO:0000313" key="9">
    <source>
        <dbReference type="EMBL" id="THG04608.1"/>
    </source>
</evidence>
<dbReference type="EC" id="3.1.4.46" evidence="1"/>
<proteinExistence type="predicted"/>
<dbReference type="PANTHER" id="PTHR43620:SF44">
    <property type="entry name" value="GLYCEROPHOSPHODIESTER PHOSPHODIESTERASE GDPDL6-RELATED"/>
    <property type="match status" value="1"/>
</dbReference>
<evidence type="ECO:0000256" key="1">
    <source>
        <dbReference type="ARBA" id="ARBA00012247"/>
    </source>
</evidence>
<dbReference type="FunFam" id="3.20.20.190:FF:000011">
    <property type="entry name" value="Glycerophosphodiester phosphodiesterase GDPDL3"/>
    <property type="match status" value="1"/>
</dbReference>
<dbReference type="SUPFAM" id="SSF51695">
    <property type="entry name" value="PLC-like phosphodiesterases"/>
    <property type="match status" value="2"/>
</dbReference>
<organism evidence="9 10">
    <name type="scientific">Camellia sinensis var. sinensis</name>
    <name type="common">China tea</name>
    <dbReference type="NCBI Taxonomy" id="542762"/>
    <lineage>
        <taxon>Eukaryota</taxon>
        <taxon>Viridiplantae</taxon>
        <taxon>Streptophyta</taxon>
        <taxon>Embryophyta</taxon>
        <taxon>Tracheophyta</taxon>
        <taxon>Spermatophyta</taxon>
        <taxon>Magnoliopsida</taxon>
        <taxon>eudicotyledons</taxon>
        <taxon>Gunneridae</taxon>
        <taxon>Pentapetalae</taxon>
        <taxon>asterids</taxon>
        <taxon>Ericales</taxon>
        <taxon>Theaceae</taxon>
        <taxon>Camellia</taxon>
    </lineage>
</organism>
<dbReference type="InterPro" id="IPR030395">
    <property type="entry name" value="GP_PDE_dom"/>
</dbReference>
<dbReference type="InterPro" id="IPR017946">
    <property type="entry name" value="PLC-like_Pdiesterase_TIM-brl"/>
</dbReference>
<evidence type="ECO:0000256" key="4">
    <source>
        <dbReference type="ARBA" id="ARBA00022801"/>
    </source>
</evidence>
<sequence>MSMFLGQAINIQDFHKMIGRLFLVFLLIHSTFGQKHHHKPASQPWLTLSGKRPAVIARGGYSGLFPESSDIATQLAVQTSLPDVAIFCSLQLSKDNQGYCLSTLNLDNATNIQDFFPKGQKTYNVNGNSVQGYFALDFTSDQLLTVSLIQGIYTRANIFDGIRMPIFTIQKIMEYVPPPARFWLNVQYSSFYALHKLDPALYVQNLLKTTLVEFVSSPEIGFLKSMKGKVGKSKAQFIFVFLEENAVEPTTNQTYGSLLKDLSAIKLFASGILVPKGYIWPVNAQMYLEAPTTVVADAHKAGLEVYAYNFANDQMASYNYSYEPTAEYLQYIDNSQFSVDGFLTDYPSTASEAIACLAHNKNATRPVKGKRKPLVISHHGASGFYPGSTDLAYQKAVDDGADIIDCSVQMSKDGVAFCSSSADLASATTAKATFIAKSSTIPEIQSNSGIFSFDLTWSEIQTLQPLIASPFATNEGMNRNPAYKSKGKFITLAEFLELSKEKKVFGILIEIKNAAYLASKKGIDLIDTVSTALSNATFDKETTQQVLIQSDDGGVLSKFSNVPTYKRVFLIEETVGDAPKPTVDEIKKFANAVNIRKGSIIKISNDFTITPTNVVQEMRKANLTVYSSVFRNEFTGIAMDLFSDPIVELATFIAPPFSLDGIVTDYPATAITYLKSPCFYSDEDLEYSILPVVPGAIFQMVPDGVELPPVGAPAPALDVKDVVDPPLPPVSNVSAANVTAAAAPPNAAAAPPPEAKSSQTANVANFGLTLIAIMVLSLLSVAC</sequence>
<dbReference type="GO" id="GO:0006629">
    <property type="term" value="P:lipid metabolic process"/>
    <property type="evidence" value="ECO:0007669"/>
    <property type="project" value="InterPro"/>
</dbReference>
<dbReference type="GO" id="GO:0006071">
    <property type="term" value="P:glycerol metabolic process"/>
    <property type="evidence" value="ECO:0007669"/>
    <property type="project" value="UniProtKB-KW"/>
</dbReference>
<feature type="chain" id="PRO_5020297046" description="glycerophosphodiester phosphodiesterase" evidence="7">
    <location>
        <begin position="34"/>
        <end position="783"/>
    </location>
</feature>
<evidence type="ECO:0000256" key="6">
    <source>
        <dbReference type="ARBA" id="ARBA00047512"/>
    </source>
</evidence>
<dbReference type="CDD" id="cd08604">
    <property type="entry name" value="GDPD_SHV3_repeat_2"/>
    <property type="match status" value="1"/>
</dbReference>
<evidence type="ECO:0000256" key="5">
    <source>
        <dbReference type="ARBA" id="ARBA00023180"/>
    </source>
</evidence>
<feature type="signal peptide" evidence="7">
    <location>
        <begin position="1"/>
        <end position="33"/>
    </location>
</feature>
<dbReference type="PANTHER" id="PTHR43620">
    <property type="entry name" value="GLYCEROPHOSPHORYL DIESTER PHOSPHODIESTERASE"/>
    <property type="match status" value="1"/>
</dbReference>
<comment type="caution">
    <text evidence="9">The sequence shown here is derived from an EMBL/GenBank/DDBJ whole genome shotgun (WGS) entry which is preliminary data.</text>
</comment>
<dbReference type="STRING" id="542762.A0A4S4DNK5"/>
<keyword evidence="2 7" id="KW-0732">Signal</keyword>
<evidence type="ECO:0000313" key="10">
    <source>
        <dbReference type="Proteomes" id="UP000306102"/>
    </source>
</evidence>
<feature type="domain" description="GP-PDE" evidence="8">
    <location>
        <begin position="373"/>
        <end position="674"/>
    </location>
</feature>
<comment type="catalytic activity">
    <reaction evidence="6">
        <text>a sn-glycero-3-phosphodiester + H2O = an alcohol + sn-glycerol 3-phosphate + H(+)</text>
        <dbReference type="Rhea" id="RHEA:12969"/>
        <dbReference type="ChEBI" id="CHEBI:15377"/>
        <dbReference type="ChEBI" id="CHEBI:15378"/>
        <dbReference type="ChEBI" id="CHEBI:30879"/>
        <dbReference type="ChEBI" id="CHEBI:57597"/>
        <dbReference type="ChEBI" id="CHEBI:83408"/>
        <dbReference type="EC" id="3.1.4.46"/>
    </reaction>
</comment>
<gene>
    <name evidence="9" type="ORF">TEA_022665</name>
</gene>
<feature type="domain" description="GP-PDE" evidence="8">
    <location>
        <begin position="53"/>
        <end position="354"/>
    </location>
</feature>
<dbReference type="Proteomes" id="UP000306102">
    <property type="component" value="Unassembled WGS sequence"/>
</dbReference>
<evidence type="ECO:0000256" key="7">
    <source>
        <dbReference type="SAM" id="SignalP"/>
    </source>
</evidence>